<keyword evidence="1" id="KW-0238">DNA-binding</keyword>
<dbReference type="Gene3D" id="1.10.260.40">
    <property type="entry name" value="lambda repressor-like DNA-binding domains"/>
    <property type="match status" value="1"/>
</dbReference>
<dbReference type="EMBL" id="WAJR01000032">
    <property type="protein sequence ID" value="KAB1636655.1"/>
    <property type="molecule type" value="Genomic_DNA"/>
</dbReference>
<evidence type="ECO:0000313" key="4">
    <source>
        <dbReference type="Proteomes" id="UP000468668"/>
    </source>
</evidence>
<dbReference type="PROSITE" id="PS50943">
    <property type="entry name" value="HTH_CROC1"/>
    <property type="match status" value="1"/>
</dbReference>
<dbReference type="CDD" id="cd00093">
    <property type="entry name" value="HTH_XRE"/>
    <property type="match status" value="1"/>
</dbReference>
<accession>A0A6N6NJJ9</accession>
<evidence type="ECO:0000256" key="1">
    <source>
        <dbReference type="ARBA" id="ARBA00023125"/>
    </source>
</evidence>
<dbReference type="PANTHER" id="PTHR46558:SF11">
    <property type="entry name" value="HTH-TYPE TRANSCRIPTIONAL REGULATOR XRE"/>
    <property type="match status" value="1"/>
</dbReference>
<name>A0A6N6NJJ9_9ACTN</name>
<keyword evidence="4" id="KW-1185">Reference proteome</keyword>
<comment type="caution">
    <text evidence="3">The sequence shown here is derived from an EMBL/GenBank/DDBJ whole genome shotgun (WGS) entry which is preliminary data.</text>
</comment>
<dbReference type="Pfam" id="PF01381">
    <property type="entry name" value="HTH_3"/>
    <property type="match status" value="1"/>
</dbReference>
<dbReference type="SUPFAM" id="SSF47413">
    <property type="entry name" value="lambda repressor-like DNA-binding domains"/>
    <property type="match status" value="1"/>
</dbReference>
<organism evidence="3 4">
    <name type="scientific">Ellagibacter isourolithinifaciens</name>
    <dbReference type="NCBI Taxonomy" id="2137581"/>
    <lineage>
        <taxon>Bacteria</taxon>
        <taxon>Bacillati</taxon>
        <taxon>Actinomycetota</taxon>
        <taxon>Coriobacteriia</taxon>
        <taxon>Eggerthellales</taxon>
        <taxon>Eggerthellaceae</taxon>
        <taxon>Ellagibacter</taxon>
    </lineage>
</organism>
<dbReference type="RefSeq" id="WP_158050313.1">
    <property type="nucleotide sequence ID" value="NZ_WAJR01000032.1"/>
</dbReference>
<gene>
    <name evidence="3" type="ORF">F8C90_09670</name>
</gene>
<reference evidence="3 4" key="1">
    <citation type="submission" date="2019-09" db="EMBL/GenBank/DDBJ databases">
        <title>Whole genome shotgun sequencing (WGS) of Ellagibacter isourolithinifaciens DSM 104140(T) and Adlercreutzia muris DSM 29508(T).</title>
        <authorList>
            <person name="Stoll D.A."/>
            <person name="Danylec N."/>
            <person name="Huch M."/>
        </authorList>
    </citation>
    <scope>NUCLEOTIDE SEQUENCE [LARGE SCALE GENOMIC DNA]</scope>
    <source>
        <strain evidence="3 4">DSM 104140</strain>
    </source>
</reference>
<dbReference type="Proteomes" id="UP000468668">
    <property type="component" value="Unassembled WGS sequence"/>
</dbReference>
<dbReference type="PANTHER" id="PTHR46558">
    <property type="entry name" value="TRACRIPTIONAL REGULATORY PROTEIN-RELATED-RELATED"/>
    <property type="match status" value="1"/>
</dbReference>
<dbReference type="OrthoDB" id="513181at2"/>
<feature type="domain" description="HTH cro/C1-type" evidence="2">
    <location>
        <begin position="15"/>
        <end position="69"/>
    </location>
</feature>
<dbReference type="GeneID" id="98658679"/>
<dbReference type="InterPro" id="IPR010982">
    <property type="entry name" value="Lambda_DNA-bd_dom_sf"/>
</dbReference>
<dbReference type="AlphaFoldDB" id="A0A6N6NJJ9"/>
<proteinExistence type="predicted"/>
<dbReference type="InterPro" id="IPR001387">
    <property type="entry name" value="Cro/C1-type_HTH"/>
</dbReference>
<protein>
    <submittedName>
        <fullName evidence="3">Helix-turn-helix transcriptional regulator</fullName>
    </submittedName>
</protein>
<evidence type="ECO:0000259" key="2">
    <source>
        <dbReference type="PROSITE" id="PS50943"/>
    </source>
</evidence>
<evidence type="ECO:0000313" key="3">
    <source>
        <dbReference type="EMBL" id="KAB1636655.1"/>
    </source>
</evidence>
<dbReference type="GO" id="GO:0003677">
    <property type="term" value="F:DNA binding"/>
    <property type="evidence" value="ECO:0007669"/>
    <property type="project" value="UniProtKB-KW"/>
</dbReference>
<sequence>MSRLTDFKSMVGHRIRVARADARMSQEDLAKASGVSIASIQRYESGESCPLLQAAAAMAEALGVTVNDLCGIPESAA</sequence>
<dbReference type="SMART" id="SM00530">
    <property type="entry name" value="HTH_XRE"/>
    <property type="match status" value="1"/>
</dbReference>